<dbReference type="RefSeq" id="WP_091206799.1">
    <property type="nucleotide sequence ID" value="NZ_FOCL01000001.1"/>
</dbReference>
<keyword evidence="2" id="KW-1185">Reference proteome</keyword>
<organism evidence="1 2">
    <name type="scientific">Mucilaginibacter gossypiicola</name>
    <dbReference type="NCBI Taxonomy" id="551995"/>
    <lineage>
        <taxon>Bacteria</taxon>
        <taxon>Pseudomonadati</taxon>
        <taxon>Bacteroidota</taxon>
        <taxon>Sphingobacteriia</taxon>
        <taxon>Sphingobacteriales</taxon>
        <taxon>Sphingobacteriaceae</taxon>
        <taxon>Mucilaginibacter</taxon>
    </lineage>
</organism>
<dbReference type="STRING" id="551995.SAMN05192574_101359"/>
<evidence type="ECO:0000313" key="1">
    <source>
        <dbReference type="EMBL" id="SEM65704.1"/>
    </source>
</evidence>
<dbReference type="EMBL" id="FOCL01000001">
    <property type="protein sequence ID" value="SEM65704.1"/>
    <property type="molecule type" value="Genomic_DNA"/>
</dbReference>
<accession>A0A1H8A742</accession>
<protein>
    <submittedName>
        <fullName evidence="1">Uncharacterized protein</fullName>
    </submittedName>
</protein>
<dbReference type="Proteomes" id="UP000198942">
    <property type="component" value="Unassembled WGS sequence"/>
</dbReference>
<sequence>MNVFLNAAFSELELLEMENQDLEDIINDESIPEVPRAMAGLRLEGNMMTICMLNSRIDKHIENMPIDILINEINHTSCTNRR</sequence>
<name>A0A1H8A742_9SPHI</name>
<reference evidence="2" key="1">
    <citation type="submission" date="2016-10" db="EMBL/GenBank/DDBJ databases">
        <authorList>
            <person name="Varghese N."/>
            <person name="Submissions S."/>
        </authorList>
    </citation>
    <scope>NUCLEOTIDE SEQUENCE [LARGE SCALE GENOMIC DNA]</scope>
    <source>
        <strain evidence="2">Gh-48</strain>
    </source>
</reference>
<evidence type="ECO:0000313" key="2">
    <source>
        <dbReference type="Proteomes" id="UP000198942"/>
    </source>
</evidence>
<dbReference type="AlphaFoldDB" id="A0A1H8A742"/>
<proteinExistence type="predicted"/>
<gene>
    <name evidence="1" type="ORF">SAMN05192574_101359</name>
</gene>